<keyword evidence="6" id="KW-0067">ATP-binding</keyword>
<dbReference type="GO" id="GO:0008531">
    <property type="term" value="F:riboflavin kinase activity"/>
    <property type="evidence" value="ECO:0007669"/>
    <property type="project" value="UniProtKB-EC"/>
</dbReference>
<dbReference type="STRING" id="1798647.A2855_02700"/>
<keyword evidence="5" id="KW-0547">Nucleotide-binding</keyword>
<accession>A0A1G2CAJ3</accession>
<dbReference type="GO" id="GO:0009398">
    <property type="term" value="P:FMN biosynthetic process"/>
    <property type="evidence" value="ECO:0007669"/>
    <property type="project" value="TreeGrafter"/>
</dbReference>
<dbReference type="Proteomes" id="UP000179059">
    <property type="component" value="Unassembled WGS sequence"/>
</dbReference>
<dbReference type="GO" id="GO:0009231">
    <property type="term" value="P:riboflavin biosynthetic process"/>
    <property type="evidence" value="ECO:0007669"/>
    <property type="project" value="InterPro"/>
</dbReference>
<dbReference type="PANTHER" id="PTHR22749">
    <property type="entry name" value="RIBOFLAVIN KINASE/FMN ADENYLYLTRANSFERASE"/>
    <property type="match status" value="1"/>
</dbReference>
<keyword evidence="3" id="KW-0288">FMN</keyword>
<keyword evidence="4" id="KW-0808">Transferase</keyword>
<sequence length="124" mass="13550">MRYAARVIPGRGEGRKLGFPTLNLEIPEGFAAEQGIYAGWVWLGRGAGERQMAALHYGPVPVFGVKEISLEAHLIGQDLTAPPAELSFELVKYLRPVRHFEALAGLQEQIQADIEAAKGVLEKV</sequence>
<dbReference type="GO" id="GO:0005524">
    <property type="term" value="F:ATP binding"/>
    <property type="evidence" value="ECO:0007669"/>
    <property type="project" value="UniProtKB-KW"/>
</dbReference>
<dbReference type="SMART" id="SM00904">
    <property type="entry name" value="Flavokinase"/>
    <property type="match status" value="1"/>
</dbReference>
<evidence type="ECO:0000256" key="5">
    <source>
        <dbReference type="ARBA" id="ARBA00022741"/>
    </source>
</evidence>
<dbReference type="Pfam" id="PF01687">
    <property type="entry name" value="Flavokinase"/>
    <property type="match status" value="1"/>
</dbReference>
<comment type="caution">
    <text evidence="9">The sequence shown here is derived from an EMBL/GenBank/DDBJ whole genome shotgun (WGS) entry which is preliminary data.</text>
</comment>
<comment type="catalytic activity">
    <reaction evidence="7">
        <text>riboflavin + ATP = FMN + ADP + H(+)</text>
        <dbReference type="Rhea" id="RHEA:14357"/>
        <dbReference type="ChEBI" id="CHEBI:15378"/>
        <dbReference type="ChEBI" id="CHEBI:30616"/>
        <dbReference type="ChEBI" id="CHEBI:57986"/>
        <dbReference type="ChEBI" id="CHEBI:58210"/>
        <dbReference type="ChEBI" id="CHEBI:456216"/>
        <dbReference type="EC" id="2.7.1.26"/>
    </reaction>
</comment>
<evidence type="ECO:0000256" key="7">
    <source>
        <dbReference type="ARBA" id="ARBA00047880"/>
    </source>
</evidence>
<dbReference type="InterPro" id="IPR023465">
    <property type="entry name" value="Riboflavin_kinase_dom_sf"/>
</dbReference>
<organism evidence="9 10">
    <name type="scientific">Candidatus Liptonbacteria bacterium RIFCSPHIGHO2_01_FULL_57_28</name>
    <dbReference type="NCBI Taxonomy" id="1798647"/>
    <lineage>
        <taxon>Bacteria</taxon>
        <taxon>Candidatus Liptoniibacteriota</taxon>
    </lineage>
</organism>
<keyword evidence="2" id="KW-0285">Flavoprotein</keyword>
<evidence type="ECO:0000256" key="6">
    <source>
        <dbReference type="ARBA" id="ARBA00022840"/>
    </source>
</evidence>
<protein>
    <recommendedName>
        <fullName evidence="1">riboflavin kinase</fullName>
        <ecNumber evidence="1">2.7.1.26</ecNumber>
    </recommendedName>
</protein>
<evidence type="ECO:0000313" key="10">
    <source>
        <dbReference type="Proteomes" id="UP000179059"/>
    </source>
</evidence>
<evidence type="ECO:0000313" key="9">
    <source>
        <dbReference type="EMBL" id="OGY98414.1"/>
    </source>
</evidence>
<dbReference type="InterPro" id="IPR023468">
    <property type="entry name" value="Riboflavin_kinase"/>
</dbReference>
<name>A0A1G2CAJ3_9BACT</name>
<dbReference type="EC" id="2.7.1.26" evidence="1"/>
<dbReference type="InterPro" id="IPR015865">
    <property type="entry name" value="Riboflavin_kinase_bac/euk"/>
</dbReference>
<proteinExistence type="predicted"/>
<dbReference type="Gene3D" id="2.40.30.30">
    <property type="entry name" value="Riboflavin kinase-like"/>
    <property type="match status" value="1"/>
</dbReference>
<evidence type="ECO:0000259" key="8">
    <source>
        <dbReference type="SMART" id="SM00904"/>
    </source>
</evidence>
<dbReference type="SUPFAM" id="SSF82114">
    <property type="entry name" value="Riboflavin kinase-like"/>
    <property type="match status" value="1"/>
</dbReference>
<dbReference type="AlphaFoldDB" id="A0A1G2CAJ3"/>
<evidence type="ECO:0000256" key="4">
    <source>
        <dbReference type="ARBA" id="ARBA00022679"/>
    </source>
</evidence>
<dbReference type="PANTHER" id="PTHR22749:SF6">
    <property type="entry name" value="RIBOFLAVIN KINASE"/>
    <property type="match status" value="1"/>
</dbReference>
<gene>
    <name evidence="9" type="ORF">A2855_02700</name>
</gene>
<evidence type="ECO:0000256" key="2">
    <source>
        <dbReference type="ARBA" id="ARBA00022630"/>
    </source>
</evidence>
<dbReference type="EMBL" id="MHKX01000009">
    <property type="protein sequence ID" value="OGY98414.1"/>
    <property type="molecule type" value="Genomic_DNA"/>
</dbReference>
<evidence type="ECO:0000256" key="1">
    <source>
        <dbReference type="ARBA" id="ARBA00012105"/>
    </source>
</evidence>
<feature type="domain" description="Riboflavin kinase" evidence="8">
    <location>
        <begin position="1"/>
        <end position="122"/>
    </location>
</feature>
<reference evidence="9 10" key="1">
    <citation type="journal article" date="2016" name="Nat. Commun.">
        <title>Thousands of microbial genomes shed light on interconnected biogeochemical processes in an aquifer system.</title>
        <authorList>
            <person name="Anantharaman K."/>
            <person name="Brown C.T."/>
            <person name="Hug L.A."/>
            <person name="Sharon I."/>
            <person name="Castelle C.J."/>
            <person name="Probst A.J."/>
            <person name="Thomas B.C."/>
            <person name="Singh A."/>
            <person name="Wilkins M.J."/>
            <person name="Karaoz U."/>
            <person name="Brodie E.L."/>
            <person name="Williams K.H."/>
            <person name="Hubbard S.S."/>
            <person name="Banfield J.F."/>
        </authorList>
    </citation>
    <scope>NUCLEOTIDE SEQUENCE [LARGE SCALE GENOMIC DNA]</scope>
</reference>
<evidence type="ECO:0000256" key="3">
    <source>
        <dbReference type="ARBA" id="ARBA00022643"/>
    </source>
</evidence>